<comment type="caution">
    <text evidence="1">The sequence shown here is derived from an EMBL/GenBank/DDBJ whole genome shotgun (WGS) entry which is preliminary data.</text>
</comment>
<name>A0A8S1L2N7_9CILI</name>
<evidence type="ECO:0000313" key="1">
    <source>
        <dbReference type="EMBL" id="CAD8062188.1"/>
    </source>
</evidence>
<dbReference type="EMBL" id="CAJJDN010000016">
    <property type="protein sequence ID" value="CAD8062188.1"/>
    <property type="molecule type" value="Genomic_DNA"/>
</dbReference>
<dbReference type="InterPro" id="IPR019170">
    <property type="entry name" value="Meckelin"/>
</dbReference>
<dbReference type="PANTHER" id="PTHR21274">
    <property type="entry name" value="MECKELIN"/>
    <property type="match status" value="1"/>
</dbReference>
<proteinExistence type="predicted"/>
<dbReference type="Proteomes" id="UP000692954">
    <property type="component" value="Unassembled WGS sequence"/>
</dbReference>
<dbReference type="OrthoDB" id="419138at2759"/>
<dbReference type="GO" id="GO:0036038">
    <property type="term" value="C:MKS complex"/>
    <property type="evidence" value="ECO:0007669"/>
    <property type="project" value="InterPro"/>
</dbReference>
<accession>A0A8S1L2N7</accession>
<dbReference type="Pfam" id="PF09773">
    <property type="entry name" value="Meckelin"/>
    <property type="match status" value="2"/>
</dbReference>
<dbReference type="PANTHER" id="PTHR21274:SF0">
    <property type="entry name" value="MECKELIN"/>
    <property type="match status" value="1"/>
</dbReference>
<dbReference type="AlphaFoldDB" id="A0A8S1L2N7"/>
<gene>
    <name evidence="1" type="ORF">PSON_ATCC_30995.1.T0160215</name>
</gene>
<protein>
    <submittedName>
        <fullName evidence="1">Uncharacterized protein</fullName>
    </submittedName>
</protein>
<reference evidence="1" key="1">
    <citation type="submission" date="2021-01" db="EMBL/GenBank/DDBJ databases">
        <authorList>
            <consortium name="Genoscope - CEA"/>
            <person name="William W."/>
        </authorList>
    </citation>
    <scope>NUCLEOTIDE SEQUENCE</scope>
</reference>
<sequence>MYQKWWNQHNQNRVWRMILIANEFNELQIYRIVSVELTLQFVEFFLEGLKWIEIQIKNNQIQHWKKQSQELLRQKLFDIWFPILIEDCVDLCAISNLSILILDNVLHGYNIHGENPVGYAEALGKGRKRGFIQESSQQHQNDVDLQTFELFLPLRFRDAYEKVYNQELKQKSDNSQYQNYNEIRILREFVPDGLDMALVQTIKDTFSFYLKDVLTQIRTNFTKCFRDKLPVQRFFDYPPADLEIQINLLNQCSFVDMNISSNLQIL</sequence>
<evidence type="ECO:0000313" key="2">
    <source>
        <dbReference type="Proteomes" id="UP000692954"/>
    </source>
</evidence>
<organism evidence="1 2">
    <name type="scientific">Paramecium sonneborni</name>
    <dbReference type="NCBI Taxonomy" id="65129"/>
    <lineage>
        <taxon>Eukaryota</taxon>
        <taxon>Sar</taxon>
        <taxon>Alveolata</taxon>
        <taxon>Ciliophora</taxon>
        <taxon>Intramacronucleata</taxon>
        <taxon>Oligohymenophorea</taxon>
        <taxon>Peniculida</taxon>
        <taxon>Parameciidae</taxon>
        <taxon>Paramecium</taxon>
    </lineage>
</organism>
<dbReference type="GO" id="GO:0060271">
    <property type="term" value="P:cilium assembly"/>
    <property type="evidence" value="ECO:0007669"/>
    <property type="project" value="InterPro"/>
</dbReference>
<keyword evidence="2" id="KW-1185">Reference proteome</keyword>